<dbReference type="AlphaFoldDB" id="A0A5J4RCC0"/>
<dbReference type="EMBL" id="SNRY01001463">
    <property type="protein sequence ID" value="KAA6330750.1"/>
    <property type="molecule type" value="Genomic_DNA"/>
</dbReference>
<sequence length="46" mass="5400">MRTPKEFTCIEISKYTTLFDSFGVEYYFYLLFLSISESDGFDLNAP</sequence>
<gene>
    <name evidence="1" type="ORF">EZS27_020583</name>
</gene>
<name>A0A5J4RCC0_9ZZZZ</name>
<reference evidence="1" key="1">
    <citation type="submission" date="2019-03" db="EMBL/GenBank/DDBJ databases">
        <title>Single cell metagenomics reveals metabolic interactions within the superorganism composed of flagellate Streblomastix strix and complex community of Bacteroidetes bacteria on its surface.</title>
        <authorList>
            <person name="Treitli S.C."/>
            <person name="Kolisko M."/>
            <person name="Husnik F."/>
            <person name="Keeling P."/>
            <person name="Hampl V."/>
        </authorList>
    </citation>
    <scope>NUCLEOTIDE SEQUENCE</scope>
    <source>
        <strain evidence="1">STM</strain>
    </source>
</reference>
<organism evidence="1">
    <name type="scientific">termite gut metagenome</name>
    <dbReference type="NCBI Taxonomy" id="433724"/>
    <lineage>
        <taxon>unclassified sequences</taxon>
        <taxon>metagenomes</taxon>
        <taxon>organismal metagenomes</taxon>
    </lineage>
</organism>
<accession>A0A5J4RCC0</accession>
<proteinExistence type="predicted"/>
<comment type="caution">
    <text evidence="1">The sequence shown here is derived from an EMBL/GenBank/DDBJ whole genome shotgun (WGS) entry which is preliminary data.</text>
</comment>
<protein>
    <submittedName>
        <fullName evidence="1">Uncharacterized protein</fullName>
    </submittedName>
</protein>
<evidence type="ECO:0000313" key="1">
    <source>
        <dbReference type="EMBL" id="KAA6330750.1"/>
    </source>
</evidence>